<organism evidence="2 3">
    <name type="scientific">Amylocarpus encephaloides</name>
    <dbReference type="NCBI Taxonomy" id="45428"/>
    <lineage>
        <taxon>Eukaryota</taxon>
        <taxon>Fungi</taxon>
        <taxon>Dikarya</taxon>
        <taxon>Ascomycota</taxon>
        <taxon>Pezizomycotina</taxon>
        <taxon>Leotiomycetes</taxon>
        <taxon>Helotiales</taxon>
        <taxon>Helotiales incertae sedis</taxon>
        <taxon>Amylocarpus</taxon>
    </lineage>
</organism>
<sequence length="405" mass="45654">MLDERYPLPGPSSARIPISRPLQQGKVLCVGLHGKLRVVRGDITSHRTEVIVNPSPNGMFGPQTSLPVRIFEAAGEGLMRNLQNRYAPDDLGSLPATISDTHDGHSPMSNYYNAIKHTQSFDMKGRKPRVGLAGERKLCDWIMSVRFPKYVDPTASEDTKIGNKEVFQMRNQRKYSSIFLTLKRYHLLCIKKRMAKIRVAIPQCQYDSGSFTPFDDAVVTMCAIIDFFNHPIWGAHRWNRVERVDLLIANDDRPNNAGAYIQVWEDMNLHGDMEDPEDPRAMTSFLGIRYPMLPPNLEFTDRELDYVASPPPETSIKLENGSESRPNFNPFGPSIASNSPRDSAERPIKEESNDDDADAGVIQAIDRSNIDYDEDDTSSSGSSIPDSIIKFCGLNPPHLRRQHQR</sequence>
<evidence type="ECO:0000313" key="3">
    <source>
        <dbReference type="Proteomes" id="UP000824998"/>
    </source>
</evidence>
<gene>
    <name evidence="2" type="ORF">BJ875DRAFT_483414</name>
</gene>
<name>A0A9P7YLG6_9HELO</name>
<evidence type="ECO:0000313" key="2">
    <source>
        <dbReference type="EMBL" id="KAG9235265.1"/>
    </source>
</evidence>
<comment type="caution">
    <text evidence="2">The sequence shown here is derived from an EMBL/GenBank/DDBJ whole genome shotgun (WGS) entry which is preliminary data.</text>
</comment>
<dbReference type="Proteomes" id="UP000824998">
    <property type="component" value="Unassembled WGS sequence"/>
</dbReference>
<protein>
    <submittedName>
        <fullName evidence="2">Uncharacterized protein</fullName>
    </submittedName>
</protein>
<feature type="compositionally biased region" description="Basic and acidic residues" evidence="1">
    <location>
        <begin position="342"/>
        <end position="351"/>
    </location>
</feature>
<dbReference type="Gene3D" id="3.40.220.10">
    <property type="entry name" value="Leucine Aminopeptidase, subunit E, domain 1"/>
    <property type="match status" value="1"/>
</dbReference>
<reference evidence="2" key="1">
    <citation type="journal article" date="2021" name="IMA Fungus">
        <title>Genomic characterization of three marine fungi, including Emericellopsis atlantica sp. nov. with signatures of a generalist lifestyle and marine biomass degradation.</title>
        <authorList>
            <person name="Hagestad O.C."/>
            <person name="Hou L."/>
            <person name="Andersen J.H."/>
            <person name="Hansen E.H."/>
            <person name="Altermark B."/>
            <person name="Li C."/>
            <person name="Kuhnert E."/>
            <person name="Cox R.J."/>
            <person name="Crous P.W."/>
            <person name="Spatafora J.W."/>
            <person name="Lail K."/>
            <person name="Amirebrahimi M."/>
            <person name="Lipzen A."/>
            <person name="Pangilinan J."/>
            <person name="Andreopoulos W."/>
            <person name="Hayes R.D."/>
            <person name="Ng V."/>
            <person name="Grigoriev I.V."/>
            <person name="Jackson S.A."/>
            <person name="Sutton T.D.S."/>
            <person name="Dobson A.D.W."/>
            <person name="Rama T."/>
        </authorList>
    </citation>
    <scope>NUCLEOTIDE SEQUENCE</scope>
    <source>
        <strain evidence="2">TRa018bII</strain>
    </source>
</reference>
<keyword evidence="3" id="KW-1185">Reference proteome</keyword>
<feature type="region of interest" description="Disordered" evidence="1">
    <location>
        <begin position="308"/>
        <end position="405"/>
    </location>
</feature>
<evidence type="ECO:0000256" key="1">
    <source>
        <dbReference type="SAM" id="MobiDB-lite"/>
    </source>
</evidence>
<dbReference type="OrthoDB" id="3564616at2759"/>
<feature type="compositionally biased region" description="Low complexity" evidence="1">
    <location>
        <begin position="378"/>
        <end position="389"/>
    </location>
</feature>
<dbReference type="InterPro" id="IPR043472">
    <property type="entry name" value="Macro_dom-like"/>
</dbReference>
<proteinExistence type="predicted"/>
<dbReference type="AlphaFoldDB" id="A0A9P7YLG6"/>
<dbReference type="SUPFAM" id="SSF52949">
    <property type="entry name" value="Macro domain-like"/>
    <property type="match status" value="1"/>
</dbReference>
<accession>A0A9P7YLG6</accession>
<dbReference type="EMBL" id="MU251437">
    <property type="protein sequence ID" value="KAG9235265.1"/>
    <property type="molecule type" value="Genomic_DNA"/>
</dbReference>